<dbReference type="AlphaFoldDB" id="A0A7G1HZY6"/>
<dbReference type="RefSeq" id="WP_200754900.1">
    <property type="nucleotide sequence ID" value="NZ_AP023322.1"/>
</dbReference>
<feature type="transmembrane region" description="Helical" evidence="1">
    <location>
        <begin position="190"/>
        <end position="213"/>
    </location>
</feature>
<organism evidence="2 3">
    <name type="scientific">Coprobacter secundus subsp. similis</name>
    <dbReference type="NCBI Taxonomy" id="2751153"/>
    <lineage>
        <taxon>Bacteria</taxon>
        <taxon>Pseudomonadati</taxon>
        <taxon>Bacteroidota</taxon>
        <taxon>Bacteroidia</taxon>
        <taxon>Bacteroidales</taxon>
        <taxon>Barnesiellaceae</taxon>
        <taxon>Coprobacter</taxon>
    </lineage>
</organism>
<feature type="transmembrane region" description="Helical" evidence="1">
    <location>
        <begin position="137"/>
        <end position="155"/>
    </location>
</feature>
<reference evidence="3" key="1">
    <citation type="submission" date="2020-07" db="EMBL/GenBank/DDBJ databases">
        <title>Complete genome sequencing of Coprobacter sp. strain 2CBH44.</title>
        <authorList>
            <person name="Sakamoto M."/>
            <person name="Murakami T."/>
            <person name="Mori H."/>
        </authorList>
    </citation>
    <scope>NUCLEOTIDE SEQUENCE [LARGE SCALE GENOMIC DNA]</scope>
    <source>
        <strain evidence="3">2CBH44</strain>
    </source>
</reference>
<dbReference type="Pfam" id="PF04087">
    <property type="entry name" value="DUF389"/>
    <property type="match status" value="1"/>
</dbReference>
<feature type="transmembrane region" description="Helical" evidence="1">
    <location>
        <begin position="234"/>
        <end position="255"/>
    </location>
</feature>
<feature type="transmembrane region" description="Helical" evidence="1">
    <location>
        <begin position="99"/>
        <end position="117"/>
    </location>
</feature>
<feature type="transmembrane region" description="Helical" evidence="1">
    <location>
        <begin position="162"/>
        <end position="184"/>
    </location>
</feature>
<name>A0A7G1HZY6_9BACT</name>
<evidence type="ECO:0000256" key="1">
    <source>
        <dbReference type="SAM" id="Phobius"/>
    </source>
</evidence>
<keyword evidence="1" id="KW-0472">Membrane</keyword>
<feature type="transmembrane region" description="Helical" evidence="1">
    <location>
        <begin position="43"/>
        <end position="59"/>
    </location>
</feature>
<protein>
    <submittedName>
        <fullName evidence="2">Membrane protein</fullName>
    </submittedName>
</protein>
<keyword evidence="1" id="KW-1133">Transmembrane helix</keyword>
<dbReference type="InterPro" id="IPR005240">
    <property type="entry name" value="DUF389"/>
</dbReference>
<keyword evidence="1" id="KW-0812">Transmembrane</keyword>
<dbReference type="PANTHER" id="PTHR20992">
    <property type="entry name" value="AT15442P-RELATED"/>
    <property type="match status" value="1"/>
</dbReference>
<evidence type="ECO:0000313" key="3">
    <source>
        <dbReference type="Proteomes" id="UP000594042"/>
    </source>
</evidence>
<dbReference type="EMBL" id="AP023322">
    <property type="protein sequence ID" value="BCI64051.1"/>
    <property type="molecule type" value="Genomic_DNA"/>
</dbReference>
<dbReference type="Proteomes" id="UP000594042">
    <property type="component" value="Chromosome"/>
</dbReference>
<proteinExistence type="predicted"/>
<dbReference type="KEGG" id="copr:Cop2CBH44_24040"/>
<feature type="transmembrane region" description="Helical" evidence="1">
    <location>
        <begin position="65"/>
        <end position="87"/>
    </location>
</feature>
<gene>
    <name evidence="2" type="ORF">Cop2CBH44_24040</name>
</gene>
<dbReference type="PANTHER" id="PTHR20992:SF9">
    <property type="entry name" value="AT15442P-RELATED"/>
    <property type="match status" value="1"/>
</dbReference>
<dbReference type="NCBIfam" id="TIGR00341">
    <property type="entry name" value="TIGR00341 family protein"/>
    <property type="match status" value="1"/>
</dbReference>
<accession>A0A7G1HZY6</accession>
<evidence type="ECO:0000313" key="2">
    <source>
        <dbReference type="EMBL" id="BCI64051.1"/>
    </source>
</evidence>
<sequence>MTFNDTLNAVKQSLKRYLDQKQDRENEQTTVQAIREGIEFKGSNIWILIFAIFMASLGLNTNSTAVIIGAMLISPLMGPIMGIGLGLGINDFELIKRSFYNLGVATIFSVLTSTLYFLISPLNEARSELLARTAPTIYDVLIAFFGGGAGIVAMSSKQKGNVLPGVAIATALMPPLCTAGFGLANGNPHYFFGAFYLFFINSVFIAFATTLGVKLMHFSKKQFVDPKREKTVQRIVYTILTLTIAPSIILTYNMIRQNYFEAAAYQFVNTQLNFPETQILDKSANIINGQRTIKVSLIGKEVPQDSIAMIESRLPQYGLGGTRLLISQGYGQNNIDINNLNSMMFQDIYKDNQQKIERQDRCIDSLLAVVEHCRQYDSIGIAIAPELKVLFPKVKEIAISQMIFSNIDSSRLDTVTTAITRYSHPLNQVEEKQFQKWLEARIGAKSIYVLNEN</sequence>
<keyword evidence="3" id="KW-1185">Reference proteome</keyword>